<dbReference type="OrthoDB" id="146861at2759"/>
<gene>
    <name evidence="1" type="ORF">PHMEG_00033173</name>
</gene>
<accession>A0A225UUF6</accession>
<protein>
    <submittedName>
        <fullName evidence="1">Uncharacterized protein</fullName>
    </submittedName>
</protein>
<keyword evidence="2" id="KW-1185">Reference proteome</keyword>
<organism evidence="1 2">
    <name type="scientific">Phytophthora megakarya</name>
    <dbReference type="NCBI Taxonomy" id="4795"/>
    <lineage>
        <taxon>Eukaryota</taxon>
        <taxon>Sar</taxon>
        <taxon>Stramenopiles</taxon>
        <taxon>Oomycota</taxon>
        <taxon>Peronosporomycetes</taxon>
        <taxon>Peronosporales</taxon>
        <taxon>Peronosporaceae</taxon>
        <taxon>Phytophthora</taxon>
    </lineage>
</organism>
<comment type="caution">
    <text evidence="1">The sequence shown here is derived from an EMBL/GenBank/DDBJ whole genome shotgun (WGS) entry which is preliminary data.</text>
</comment>
<dbReference type="EMBL" id="NBNE01011500">
    <property type="protein sequence ID" value="OWY96537.1"/>
    <property type="molecule type" value="Genomic_DNA"/>
</dbReference>
<sequence length="81" mass="9379">MPMEIQEYPSGWIRDSDTPCRPDGDLLLRDIDAARKMLKPFPVIWKQLCLDVRALILYGINYEGALEWLGEDRPVHGCFTE</sequence>
<dbReference type="Proteomes" id="UP000198211">
    <property type="component" value="Unassembled WGS sequence"/>
</dbReference>
<dbReference type="AlphaFoldDB" id="A0A225UUF6"/>
<proteinExistence type="predicted"/>
<evidence type="ECO:0000313" key="2">
    <source>
        <dbReference type="Proteomes" id="UP000198211"/>
    </source>
</evidence>
<reference evidence="2" key="1">
    <citation type="submission" date="2017-03" db="EMBL/GenBank/DDBJ databases">
        <title>Phytopthora megakarya and P. palmivora, two closely related causual agents of cacao black pod achieved similar genome size and gene model numbers by different mechanisms.</title>
        <authorList>
            <person name="Ali S."/>
            <person name="Shao J."/>
            <person name="Larry D.J."/>
            <person name="Kronmiller B."/>
            <person name="Shen D."/>
            <person name="Strem M.D."/>
            <person name="Melnick R.L."/>
            <person name="Guiltinan M.J."/>
            <person name="Tyler B.M."/>
            <person name="Meinhardt L.W."/>
            <person name="Bailey B.A."/>
        </authorList>
    </citation>
    <scope>NUCLEOTIDE SEQUENCE [LARGE SCALE GENOMIC DNA]</scope>
    <source>
        <strain evidence="2">zdho120</strain>
    </source>
</reference>
<evidence type="ECO:0000313" key="1">
    <source>
        <dbReference type="EMBL" id="OWY96537.1"/>
    </source>
</evidence>
<name>A0A225UUF6_9STRA</name>